<dbReference type="OrthoDB" id="7400974at2"/>
<feature type="transmembrane region" description="Helical" evidence="7">
    <location>
        <begin position="75"/>
        <end position="92"/>
    </location>
</feature>
<dbReference type="GO" id="GO:0016020">
    <property type="term" value="C:membrane"/>
    <property type="evidence" value="ECO:0007669"/>
    <property type="project" value="UniProtKB-SubCell"/>
</dbReference>
<evidence type="ECO:0000256" key="1">
    <source>
        <dbReference type="ARBA" id="ARBA00004141"/>
    </source>
</evidence>
<feature type="transmembrane region" description="Helical" evidence="7">
    <location>
        <begin position="41"/>
        <end position="63"/>
    </location>
</feature>
<evidence type="ECO:0008006" key="10">
    <source>
        <dbReference type="Google" id="ProtNLM"/>
    </source>
</evidence>
<dbReference type="Proteomes" id="UP000286576">
    <property type="component" value="Unassembled WGS sequence"/>
</dbReference>
<sequence length="406" mass="43139">MSCPQIITGTQFVTRLVTHIDCQARYLGSYGYETLGQPGSIAATAMAGLLTLFIAIWGIRLLFGPTPDGRDLINDALKIGIVLTLAFSWPAFRTVVHDVTLDGPAEIASSLSNPGFAGTGGNFIQRLQGVDNDILTLIDTGTGRWSDQYLAGQAGNATFAGTIFQDDSAFGWSRLLYLAGLIGSLGLLRLLAGLLLALAPLAAGMLLFEATRGLFAGWLRGLVLTLLGSVGVTVVLAVELAVLEPFLRDALLVRGSGYAAPSAPIELFAMTAGFALLQLLMIWLLAKVAFMPGWPTALRFPELARRAGFAPLRDGGQPREPLPLNNRAHRIAQQIENRVNFEQNRYARLSSPAGSSPASGQGGSGSAFTSGGSARSGNNVQLPERLGNSYRRTTHARSLSSQRRDG</sequence>
<feature type="compositionally biased region" description="Low complexity" evidence="6">
    <location>
        <begin position="350"/>
        <end position="359"/>
    </location>
</feature>
<feature type="region of interest" description="Disordered" evidence="6">
    <location>
        <begin position="348"/>
        <end position="406"/>
    </location>
</feature>
<evidence type="ECO:0000256" key="3">
    <source>
        <dbReference type="ARBA" id="ARBA00022692"/>
    </source>
</evidence>
<dbReference type="Pfam" id="PF04610">
    <property type="entry name" value="TrbL"/>
    <property type="match status" value="1"/>
</dbReference>
<evidence type="ECO:0000256" key="6">
    <source>
        <dbReference type="SAM" id="MobiDB-lite"/>
    </source>
</evidence>
<feature type="compositionally biased region" description="Low complexity" evidence="6">
    <location>
        <begin position="366"/>
        <end position="377"/>
    </location>
</feature>
<proteinExistence type="inferred from homology"/>
<evidence type="ECO:0000313" key="9">
    <source>
        <dbReference type="Proteomes" id="UP000286576"/>
    </source>
</evidence>
<evidence type="ECO:0000256" key="5">
    <source>
        <dbReference type="ARBA" id="ARBA00023136"/>
    </source>
</evidence>
<evidence type="ECO:0000256" key="2">
    <source>
        <dbReference type="ARBA" id="ARBA00007802"/>
    </source>
</evidence>
<protein>
    <recommendedName>
        <fullName evidence="10">Type IV secretion system protein</fullName>
    </recommendedName>
</protein>
<feature type="transmembrane region" description="Helical" evidence="7">
    <location>
        <begin position="220"/>
        <end position="243"/>
    </location>
</feature>
<dbReference type="GO" id="GO:0030255">
    <property type="term" value="P:protein secretion by the type IV secretion system"/>
    <property type="evidence" value="ECO:0007669"/>
    <property type="project" value="InterPro"/>
</dbReference>
<gene>
    <name evidence="8" type="ORF">D2V07_09875</name>
</gene>
<dbReference type="AlphaFoldDB" id="A0A418NRF0"/>
<keyword evidence="3 7" id="KW-0812">Transmembrane</keyword>
<evidence type="ECO:0000256" key="7">
    <source>
        <dbReference type="SAM" id="Phobius"/>
    </source>
</evidence>
<evidence type="ECO:0000313" key="8">
    <source>
        <dbReference type="EMBL" id="RIV85646.1"/>
    </source>
</evidence>
<comment type="subcellular location">
    <subcellularLocation>
        <location evidence="1">Membrane</location>
        <topology evidence="1">Multi-pass membrane protein</topology>
    </subcellularLocation>
</comment>
<dbReference type="InterPro" id="IPR007688">
    <property type="entry name" value="Conjugal_tfr_TrbL/VirB6"/>
</dbReference>
<evidence type="ECO:0000256" key="4">
    <source>
        <dbReference type="ARBA" id="ARBA00022989"/>
    </source>
</evidence>
<dbReference type="RefSeq" id="WP_119586837.1">
    <property type="nucleotide sequence ID" value="NZ_CAWODQ010000024.1"/>
</dbReference>
<keyword evidence="9" id="KW-1185">Reference proteome</keyword>
<feature type="transmembrane region" description="Helical" evidence="7">
    <location>
        <begin position="175"/>
        <end position="208"/>
    </location>
</feature>
<feature type="transmembrane region" description="Helical" evidence="7">
    <location>
        <begin position="263"/>
        <end position="286"/>
    </location>
</feature>
<feature type="compositionally biased region" description="Polar residues" evidence="6">
    <location>
        <begin position="396"/>
        <end position="406"/>
    </location>
</feature>
<accession>A0A418NRF0</accession>
<name>A0A418NRF0_9SPHN</name>
<comment type="similarity">
    <text evidence="2">Belongs to the TrbL/VirB6 family.</text>
</comment>
<keyword evidence="4 7" id="KW-1133">Transmembrane helix</keyword>
<keyword evidence="5 7" id="KW-0472">Membrane</keyword>
<comment type="caution">
    <text evidence="8">The sequence shown here is derived from an EMBL/GenBank/DDBJ whole genome shotgun (WGS) entry which is preliminary data.</text>
</comment>
<reference evidence="8 9" key="1">
    <citation type="submission" date="2018-08" db="EMBL/GenBank/DDBJ databases">
        <title>Erythrobacter zhengii sp.nov., a bacterium isolated from deep-sea sediment.</title>
        <authorList>
            <person name="Fang C."/>
            <person name="Wu Y.-H."/>
            <person name="Sun C."/>
            <person name="Wang H."/>
            <person name="Cheng H."/>
            <person name="Meng F.-X."/>
            <person name="Wang C.-S."/>
            <person name="Xu X.-W."/>
        </authorList>
    </citation>
    <scope>NUCLEOTIDE SEQUENCE [LARGE SCALE GENOMIC DNA]</scope>
    <source>
        <strain evidence="8 9">V18</strain>
    </source>
</reference>
<dbReference type="EMBL" id="QXFL01000004">
    <property type="protein sequence ID" value="RIV85646.1"/>
    <property type="molecule type" value="Genomic_DNA"/>
</dbReference>
<organism evidence="8 9">
    <name type="scientific">Aurantiacibacter zhengii</name>
    <dbReference type="NCBI Taxonomy" id="2307003"/>
    <lineage>
        <taxon>Bacteria</taxon>
        <taxon>Pseudomonadati</taxon>
        <taxon>Pseudomonadota</taxon>
        <taxon>Alphaproteobacteria</taxon>
        <taxon>Sphingomonadales</taxon>
        <taxon>Erythrobacteraceae</taxon>
        <taxon>Aurantiacibacter</taxon>
    </lineage>
</organism>